<name>A0A1I7WIQ1_HETBA</name>
<organism evidence="1 2">
    <name type="scientific">Heterorhabditis bacteriophora</name>
    <name type="common">Entomopathogenic nematode worm</name>
    <dbReference type="NCBI Taxonomy" id="37862"/>
    <lineage>
        <taxon>Eukaryota</taxon>
        <taxon>Metazoa</taxon>
        <taxon>Ecdysozoa</taxon>
        <taxon>Nematoda</taxon>
        <taxon>Chromadorea</taxon>
        <taxon>Rhabditida</taxon>
        <taxon>Rhabditina</taxon>
        <taxon>Rhabditomorpha</taxon>
        <taxon>Strongyloidea</taxon>
        <taxon>Heterorhabditidae</taxon>
        <taxon>Heterorhabditis</taxon>
    </lineage>
</organism>
<keyword evidence="1" id="KW-1185">Reference proteome</keyword>
<evidence type="ECO:0000313" key="1">
    <source>
        <dbReference type="Proteomes" id="UP000095283"/>
    </source>
</evidence>
<protein>
    <submittedName>
        <fullName evidence="2">Uncharacterized protein</fullName>
    </submittedName>
</protein>
<dbReference type="AlphaFoldDB" id="A0A1I7WIQ1"/>
<dbReference type="WBParaSite" id="Hba_04846">
    <property type="protein sequence ID" value="Hba_04846"/>
    <property type="gene ID" value="Hba_04846"/>
</dbReference>
<proteinExistence type="predicted"/>
<reference evidence="2" key="1">
    <citation type="submission" date="2016-11" db="UniProtKB">
        <authorList>
            <consortium name="WormBaseParasite"/>
        </authorList>
    </citation>
    <scope>IDENTIFICATION</scope>
</reference>
<accession>A0A1I7WIQ1</accession>
<sequence>MDNYITIISASLVSYDFPMAVNSVSKSRSNFF</sequence>
<evidence type="ECO:0000313" key="2">
    <source>
        <dbReference type="WBParaSite" id="Hba_04846"/>
    </source>
</evidence>
<dbReference type="Proteomes" id="UP000095283">
    <property type="component" value="Unplaced"/>
</dbReference>